<sequence>MSDHQVKFTLITPNELKDDIIDCLMKFDLISGFNLSTINGFSKEHHCFNIEEQVQGFKQLSQFDIIIAEIDKQALINELSKVTRANKLKYWVVPLNESAHLNEK</sequence>
<dbReference type="EMBL" id="JABBXH010000002">
    <property type="protein sequence ID" value="NMP31533.1"/>
    <property type="molecule type" value="Genomic_DNA"/>
</dbReference>
<dbReference type="InterPro" id="IPR021634">
    <property type="entry name" value="DUF3240"/>
</dbReference>
<comment type="caution">
    <text evidence="1">The sequence shown here is derived from an EMBL/GenBank/DDBJ whole genome shotgun (WGS) entry which is preliminary data.</text>
</comment>
<dbReference type="Gene3D" id="3.30.70.120">
    <property type="match status" value="1"/>
</dbReference>
<gene>
    <name evidence="1" type="ORF">HII17_08165</name>
</gene>
<evidence type="ECO:0000313" key="2">
    <source>
        <dbReference type="Proteomes" id="UP000568664"/>
    </source>
</evidence>
<dbReference type="Proteomes" id="UP000568664">
    <property type="component" value="Unassembled WGS sequence"/>
</dbReference>
<protein>
    <submittedName>
        <fullName evidence="1">DUF3240 family protein</fullName>
    </submittedName>
</protein>
<evidence type="ECO:0000313" key="1">
    <source>
        <dbReference type="EMBL" id="NMP31533.1"/>
    </source>
</evidence>
<proteinExistence type="predicted"/>
<name>A0A7Y0Q6M5_9GAMM</name>
<accession>A0A7Y0Q6M5</accession>
<dbReference type="RefSeq" id="WP_169074840.1">
    <property type="nucleotide sequence ID" value="NZ_JABBXH010000002.1"/>
</dbReference>
<organism evidence="1 2">
    <name type="scientific">Thalassotalea algicola</name>
    <dbReference type="NCBI Taxonomy" id="2716224"/>
    <lineage>
        <taxon>Bacteria</taxon>
        <taxon>Pseudomonadati</taxon>
        <taxon>Pseudomonadota</taxon>
        <taxon>Gammaproteobacteria</taxon>
        <taxon>Alteromonadales</taxon>
        <taxon>Colwelliaceae</taxon>
        <taxon>Thalassotalea</taxon>
    </lineage>
</organism>
<dbReference type="Pfam" id="PF11582">
    <property type="entry name" value="DUF3240"/>
    <property type="match status" value="1"/>
</dbReference>
<dbReference type="InterPro" id="IPR015867">
    <property type="entry name" value="N-reg_PII/ATP_PRibTrfase_C"/>
</dbReference>
<dbReference type="AlphaFoldDB" id="A0A7Y0Q6M5"/>
<reference evidence="1 2" key="1">
    <citation type="submission" date="2020-04" db="EMBL/GenBank/DDBJ databases">
        <title>Thalassotalea sp. M1531, isolated from the surface of marine red alga.</title>
        <authorList>
            <person name="Pang L."/>
            <person name="Lu D.-C."/>
        </authorList>
    </citation>
    <scope>NUCLEOTIDE SEQUENCE [LARGE SCALE GENOMIC DNA]</scope>
    <source>
        <strain evidence="1 2">M1531</strain>
    </source>
</reference>
<keyword evidence="2" id="KW-1185">Reference proteome</keyword>